<dbReference type="InterPro" id="IPR000668">
    <property type="entry name" value="Peptidase_C1A_C"/>
</dbReference>
<evidence type="ECO:0000256" key="3">
    <source>
        <dbReference type="ARBA" id="ARBA00022729"/>
    </source>
</evidence>
<dbReference type="FunFam" id="3.90.70.10:FF:000031">
    <property type="entry name" value="Cathepsin B"/>
    <property type="match status" value="1"/>
</dbReference>
<keyword evidence="2" id="KW-0645">Protease</keyword>
<dbReference type="PANTHER" id="PTHR12411">
    <property type="entry name" value="CYSTEINE PROTEASE FAMILY C1-RELATED"/>
    <property type="match status" value="1"/>
</dbReference>
<proteinExistence type="inferred from homology"/>
<dbReference type="CDD" id="cd02620">
    <property type="entry name" value="Peptidase_C1A_CathepsinB"/>
    <property type="match status" value="1"/>
</dbReference>
<sequence>MKLFLVIALSVVVVLISQSEGHARNGRKTVKPTRKSIPLFQPFSSDLITYVNELNTTWRAGRSYLDHVPLHQVKRMCGVIPHPMGVKPPVRLHDKEGYQDLPKEFDARVQWPNCPSIKEVRDQGACGSCWAFGAVEAMSDRLCIHNNLQIHVSAEDLMTCCSSCGFGCDGGFPGAAWDYWVSDGLVTGGQYNSSEGCEPYQVPACDHHVVGKKSPCGPSQDTPSCSNTCEPGYKTPYEQDKTHGKTSYSINADPMQIQTEILTNGPVEAAFTVYADFPSYKSGVYQHTSGSELGGHAVKILGWGEENGTPYWLVANSWNEDWGDMGFFKILRGSDECGIEDGIVAGLP</sequence>
<feature type="signal peptide" evidence="8">
    <location>
        <begin position="1"/>
        <end position="23"/>
    </location>
</feature>
<evidence type="ECO:0000313" key="10">
    <source>
        <dbReference type="EMBL" id="OQV13907.1"/>
    </source>
</evidence>
<dbReference type="InterPro" id="IPR025661">
    <property type="entry name" value="Pept_asp_AS"/>
</dbReference>
<dbReference type="InterPro" id="IPR000169">
    <property type="entry name" value="Pept_cys_AS"/>
</dbReference>
<feature type="chain" id="PRO_5018698049" evidence="8">
    <location>
        <begin position="24"/>
        <end position="348"/>
    </location>
</feature>
<dbReference type="OrthoDB" id="640249at2759"/>
<dbReference type="PRINTS" id="PR00705">
    <property type="entry name" value="PAPAIN"/>
</dbReference>
<name>A0A1W0WFF1_HYPEX</name>
<reference evidence="11" key="1">
    <citation type="submission" date="2017-01" db="EMBL/GenBank/DDBJ databases">
        <title>Comparative genomics of anhydrobiosis in the tardigrade Hypsibius dujardini.</title>
        <authorList>
            <person name="Yoshida Y."/>
            <person name="Koutsovoulos G."/>
            <person name="Laetsch D."/>
            <person name="Stevens L."/>
            <person name="Kumar S."/>
            <person name="Horikawa D."/>
            <person name="Ishino K."/>
            <person name="Komine S."/>
            <person name="Tomita M."/>
            <person name="Blaxter M."/>
            <person name="Arakawa K."/>
        </authorList>
    </citation>
    <scope>NUCLEOTIDE SEQUENCE [LARGE SCALE GENOMIC DNA]</scope>
    <source>
        <strain evidence="11">Z151</strain>
    </source>
</reference>
<evidence type="ECO:0000256" key="6">
    <source>
        <dbReference type="ARBA" id="ARBA00023145"/>
    </source>
</evidence>
<dbReference type="GO" id="GO:0004197">
    <property type="term" value="F:cysteine-type endopeptidase activity"/>
    <property type="evidence" value="ECO:0007669"/>
    <property type="project" value="InterPro"/>
</dbReference>
<keyword evidence="3 8" id="KW-0732">Signal</keyword>
<dbReference type="GO" id="GO:0006508">
    <property type="term" value="P:proteolysis"/>
    <property type="evidence" value="ECO:0007669"/>
    <property type="project" value="UniProtKB-KW"/>
</dbReference>
<keyword evidence="4" id="KW-0378">Hydrolase</keyword>
<dbReference type="SUPFAM" id="SSF54001">
    <property type="entry name" value="Cysteine proteinases"/>
    <property type="match status" value="1"/>
</dbReference>
<evidence type="ECO:0000313" key="11">
    <source>
        <dbReference type="Proteomes" id="UP000192578"/>
    </source>
</evidence>
<evidence type="ECO:0000256" key="7">
    <source>
        <dbReference type="ARBA" id="ARBA00023157"/>
    </source>
</evidence>
<dbReference type="PROSITE" id="PS00639">
    <property type="entry name" value="THIOL_PROTEASE_HIS"/>
    <property type="match status" value="1"/>
</dbReference>
<dbReference type="EMBL" id="MTYJ01000114">
    <property type="protein sequence ID" value="OQV13907.1"/>
    <property type="molecule type" value="Genomic_DNA"/>
</dbReference>
<dbReference type="PROSITE" id="PS00640">
    <property type="entry name" value="THIOL_PROTEASE_ASN"/>
    <property type="match status" value="1"/>
</dbReference>
<dbReference type="PROSITE" id="PS00139">
    <property type="entry name" value="THIOL_PROTEASE_CYS"/>
    <property type="match status" value="1"/>
</dbReference>
<comment type="caution">
    <text evidence="10">The sequence shown here is derived from an EMBL/GenBank/DDBJ whole genome shotgun (WGS) entry which is preliminary data.</text>
</comment>
<dbReference type="Proteomes" id="UP000192578">
    <property type="component" value="Unassembled WGS sequence"/>
</dbReference>
<keyword evidence="7" id="KW-1015">Disulfide bond</keyword>
<dbReference type="AlphaFoldDB" id="A0A1W0WFF1"/>
<comment type="similarity">
    <text evidence="1">Belongs to the peptidase C1 family.</text>
</comment>
<dbReference type="Gene3D" id="3.90.70.10">
    <property type="entry name" value="Cysteine proteinases"/>
    <property type="match status" value="1"/>
</dbReference>
<feature type="domain" description="Peptidase C1A papain C-terminal" evidence="9">
    <location>
        <begin position="101"/>
        <end position="347"/>
    </location>
</feature>
<gene>
    <name evidence="10" type="ORF">BV898_11902</name>
</gene>
<dbReference type="InterPro" id="IPR013128">
    <property type="entry name" value="Peptidase_C1A"/>
</dbReference>
<evidence type="ECO:0000256" key="5">
    <source>
        <dbReference type="ARBA" id="ARBA00022807"/>
    </source>
</evidence>
<dbReference type="SMART" id="SM00645">
    <property type="entry name" value="Pept_C1"/>
    <property type="match status" value="1"/>
</dbReference>
<organism evidence="10 11">
    <name type="scientific">Hypsibius exemplaris</name>
    <name type="common">Freshwater tardigrade</name>
    <dbReference type="NCBI Taxonomy" id="2072580"/>
    <lineage>
        <taxon>Eukaryota</taxon>
        <taxon>Metazoa</taxon>
        <taxon>Ecdysozoa</taxon>
        <taxon>Tardigrada</taxon>
        <taxon>Eutardigrada</taxon>
        <taxon>Parachela</taxon>
        <taxon>Hypsibioidea</taxon>
        <taxon>Hypsibiidae</taxon>
        <taxon>Hypsibius</taxon>
    </lineage>
</organism>
<evidence type="ECO:0000256" key="4">
    <source>
        <dbReference type="ARBA" id="ARBA00022801"/>
    </source>
</evidence>
<dbReference type="InterPro" id="IPR038765">
    <property type="entry name" value="Papain-like_cys_pep_sf"/>
</dbReference>
<keyword evidence="11" id="KW-1185">Reference proteome</keyword>
<dbReference type="InterPro" id="IPR025660">
    <property type="entry name" value="Pept_his_AS"/>
</dbReference>
<keyword evidence="5" id="KW-0788">Thiol protease</keyword>
<evidence type="ECO:0000259" key="9">
    <source>
        <dbReference type="SMART" id="SM00645"/>
    </source>
</evidence>
<dbReference type="Pfam" id="PF00112">
    <property type="entry name" value="Peptidase_C1"/>
    <property type="match status" value="1"/>
</dbReference>
<keyword evidence="6" id="KW-0865">Zymogen</keyword>
<evidence type="ECO:0000256" key="1">
    <source>
        <dbReference type="ARBA" id="ARBA00008455"/>
    </source>
</evidence>
<evidence type="ECO:0000256" key="2">
    <source>
        <dbReference type="ARBA" id="ARBA00022670"/>
    </source>
</evidence>
<dbReference type="InterPro" id="IPR012599">
    <property type="entry name" value="Propeptide_C1A"/>
</dbReference>
<evidence type="ECO:0000256" key="8">
    <source>
        <dbReference type="SAM" id="SignalP"/>
    </source>
</evidence>
<accession>A0A1W0WFF1</accession>
<dbReference type="Pfam" id="PF08127">
    <property type="entry name" value="Propeptide_C1"/>
    <property type="match status" value="1"/>
</dbReference>
<protein>
    <submittedName>
        <fullName evidence="10">Cathepsin B</fullName>
    </submittedName>
</protein>